<feature type="region of interest" description="Disordered" evidence="1">
    <location>
        <begin position="369"/>
        <end position="412"/>
    </location>
</feature>
<feature type="compositionally biased region" description="Low complexity" evidence="1">
    <location>
        <begin position="63"/>
        <end position="75"/>
    </location>
</feature>
<organism evidence="2 3">
    <name type="scientific">Uncinula necator</name>
    <name type="common">Grape powdery mildew</name>
    <dbReference type="NCBI Taxonomy" id="52586"/>
    <lineage>
        <taxon>Eukaryota</taxon>
        <taxon>Fungi</taxon>
        <taxon>Dikarya</taxon>
        <taxon>Ascomycota</taxon>
        <taxon>Pezizomycotina</taxon>
        <taxon>Leotiomycetes</taxon>
        <taxon>Erysiphales</taxon>
        <taxon>Erysiphaceae</taxon>
        <taxon>Erysiphe</taxon>
    </lineage>
</organism>
<dbReference type="AlphaFoldDB" id="A0A0B1PDV5"/>
<accession>A0A0B1PDV5</accession>
<dbReference type="Proteomes" id="UP000030854">
    <property type="component" value="Unassembled WGS sequence"/>
</dbReference>
<evidence type="ECO:0000256" key="1">
    <source>
        <dbReference type="SAM" id="MobiDB-lite"/>
    </source>
</evidence>
<feature type="compositionally biased region" description="Polar residues" evidence="1">
    <location>
        <begin position="45"/>
        <end position="57"/>
    </location>
</feature>
<dbReference type="OMA" id="TIHEASW"/>
<reference evidence="2 3" key="1">
    <citation type="journal article" date="2014" name="BMC Genomics">
        <title>Adaptive genomic structural variation in the grape powdery mildew pathogen, Erysiphe necator.</title>
        <authorList>
            <person name="Jones L."/>
            <person name="Riaz S."/>
            <person name="Morales-Cruz A."/>
            <person name="Amrine K.C."/>
            <person name="McGuire B."/>
            <person name="Gubler W.D."/>
            <person name="Walker M.A."/>
            <person name="Cantu D."/>
        </authorList>
    </citation>
    <scope>NUCLEOTIDE SEQUENCE [LARGE SCALE GENOMIC DNA]</scope>
    <source>
        <strain evidence="3">c</strain>
    </source>
</reference>
<feature type="region of interest" description="Disordered" evidence="1">
    <location>
        <begin position="45"/>
        <end position="82"/>
    </location>
</feature>
<proteinExistence type="predicted"/>
<dbReference type="HOGENOM" id="CLU_449752_0_0_1"/>
<feature type="compositionally biased region" description="Low complexity" evidence="1">
    <location>
        <begin position="207"/>
        <end position="216"/>
    </location>
</feature>
<name>A0A0B1PDV5_UNCNE</name>
<keyword evidence="3" id="KW-1185">Reference proteome</keyword>
<feature type="compositionally biased region" description="Low complexity" evidence="1">
    <location>
        <begin position="401"/>
        <end position="412"/>
    </location>
</feature>
<feature type="region of interest" description="Disordered" evidence="1">
    <location>
        <begin position="1"/>
        <end position="27"/>
    </location>
</feature>
<sequence length="602" mass="66396">MTDFSTKIGPSTNIVSEQSGDGEKRNIRNSALKIFHRYRRHKSISSGTPLISDTSSPIRKGLSVRSNSASSASIDKSNRTSFRPFERRTPRSFTSELGTVTVLKPVSEFSEPYCPSYNPLRDSTQSRGSIGRELQKKIQTLSYVEASSSREFEHKCNSPLKKSQETVGPVATLAIPKTEAVLTAQNGKWARQDSPTTESLRSERSSSRISNSTFSRAYPSEVSTSRGTSPDLYPPRTSSKYYYQYNNERLVNTERNSDPSNDDLSTMQSKKQEESSSNSSLVFTTGTAKLARSFSGAGIEKPCIVRCSSPSINLGASSVGKSSFSNTSRPNTPVSIQLRNENSQSSLEYKGTIHEASWIAPVKLGRTNTKSVQENNGNRCLNRSSGLRSHNYSNPAPSVGQSTSSTSKSSQSISISRIMTVAKLTPDFEQFNDPALVTISHRNSKKLSSVPAIAIATPLNYASSDSEDLETDTRYSFRKQHSMNSLRSVDPFLSHPRAIRRSEIITSGSVSIRELDLNTRLCKMERDNALLLSALEDIVKKFGGSGVSGNSSLRYEEENGSSEVSMALEKKPHWCDVGVRDEYPSSNVEGEQTRTLFNRVRY</sequence>
<feature type="compositionally biased region" description="Polar residues" evidence="1">
    <location>
        <begin position="369"/>
        <end position="400"/>
    </location>
</feature>
<dbReference type="EMBL" id="JNVN01000357">
    <property type="protein sequence ID" value="KHJ35540.1"/>
    <property type="molecule type" value="Genomic_DNA"/>
</dbReference>
<gene>
    <name evidence="2" type="ORF">EV44_g1549</name>
</gene>
<evidence type="ECO:0000313" key="3">
    <source>
        <dbReference type="Proteomes" id="UP000030854"/>
    </source>
</evidence>
<comment type="caution">
    <text evidence="2">The sequence shown here is derived from an EMBL/GenBank/DDBJ whole genome shotgun (WGS) entry which is preliminary data.</text>
</comment>
<feature type="region of interest" description="Disordered" evidence="1">
    <location>
        <begin position="185"/>
        <end position="239"/>
    </location>
</feature>
<evidence type="ECO:0000313" key="2">
    <source>
        <dbReference type="EMBL" id="KHJ35540.1"/>
    </source>
</evidence>
<protein>
    <submittedName>
        <fullName evidence="2">Uncharacterized protein</fullName>
    </submittedName>
</protein>
<feature type="compositionally biased region" description="Polar residues" evidence="1">
    <location>
        <begin position="258"/>
        <end position="267"/>
    </location>
</feature>
<feature type="region of interest" description="Disordered" evidence="1">
    <location>
        <begin position="251"/>
        <end position="280"/>
    </location>
</feature>
<feature type="compositionally biased region" description="Polar residues" evidence="1">
    <location>
        <begin position="1"/>
        <end position="19"/>
    </location>
</feature>